<comment type="similarity">
    <text evidence="1">Belongs to the GMC oxidoreductase family.</text>
</comment>
<evidence type="ECO:0000256" key="3">
    <source>
        <dbReference type="ARBA" id="ARBA00022827"/>
    </source>
</evidence>
<dbReference type="InterPro" id="IPR007867">
    <property type="entry name" value="GMC_OxRtase_C"/>
</dbReference>
<sequence length="514" mass="55356">MIFDASTLDLPLHIEADLCIIGSGAGGAAAAMVAAEAGLSVVVLESGAFIPPAQMNQREEDMFPELLYANGSQTNKNRSCTIVQGRALGGSTVHNINLCKRIPDAILKQWHRDHQLEHLSLQTWDGLYTEVEALIGVSEIPETRRNPHNQLLQDGVENLGWRGGGLRHNRTGCIGSGFCEVGCAYDAKNNATKVFIPRAVDAGAQFLTHCRAVTVRHRNGQVLGVDALALDPTTREVIGEVRIDAERVCVSASATGTPALLLRSRLPGPQDAIGNALRVHPALVAAGRFDARVQAWKGIPQSYECTEFLNFEAAHKSPDAPGNRTWIIPAFAHPVATAKMLPGWGEAHRELMASYDHFAVFSAMIHDLSAGKVRPSGKLGVDIKWWPDEADQRELLFGLARTVELLFASGAAEVIVPMRPPRILKPGDSLDWIEALEMEPGLIDMTAVHPMGSVPMDDDPARAAVDSRGKFHAATGLWVADGSLFPTSIGVPPQVSIYAMGLHVGRAIVADYST</sequence>
<dbReference type="AlphaFoldDB" id="A0A2Z4FIQ9"/>
<dbReference type="InterPro" id="IPR036188">
    <property type="entry name" value="FAD/NAD-bd_sf"/>
</dbReference>
<gene>
    <name evidence="7" type="ORF">DN745_06035</name>
</gene>
<name>A0A2Z4FIQ9_9DELT</name>
<dbReference type="Pfam" id="PF00732">
    <property type="entry name" value="GMC_oxred_N"/>
    <property type="match status" value="1"/>
</dbReference>
<dbReference type="SUPFAM" id="SSF51905">
    <property type="entry name" value="FAD/NAD(P)-binding domain"/>
    <property type="match status" value="1"/>
</dbReference>
<evidence type="ECO:0000313" key="7">
    <source>
        <dbReference type="EMBL" id="AWV88921.1"/>
    </source>
</evidence>
<evidence type="ECO:0000256" key="2">
    <source>
        <dbReference type="ARBA" id="ARBA00022630"/>
    </source>
</evidence>
<organism evidence="7 8">
    <name type="scientific">Bradymonas sediminis</name>
    <dbReference type="NCBI Taxonomy" id="1548548"/>
    <lineage>
        <taxon>Bacteria</taxon>
        <taxon>Deltaproteobacteria</taxon>
        <taxon>Bradymonadales</taxon>
        <taxon>Bradymonadaceae</taxon>
        <taxon>Bradymonas</taxon>
    </lineage>
</organism>
<feature type="domain" description="Glucose-methanol-choline oxidoreductase C-terminal" evidence="6">
    <location>
        <begin position="374"/>
        <end position="501"/>
    </location>
</feature>
<dbReference type="EMBL" id="CP030032">
    <property type="protein sequence ID" value="AWV88921.1"/>
    <property type="molecule type" value="Genomic_DNA"/>
</dbReference>
<dbReference type="PANTHER" id="PTHR46056:SF12">
    <property type="entry name" value="LONG-CHAIN-ALCOHOL OXIDASE"/>
    <property type="match status" value="1"/>
</dbReference>
<keyword evidence="3" id="KW-0274">FAD</keyword>
<keyword evidence="8" id="KW-1185">Reference proteome</keyword>
<dbReference type="InterPro" id="IPR000172">
    <property type="entry name" value="GMC_OxRdtase_N"/>
</dbReference>
<dbReference type="Proteomes" id="UP000249799">
    <property type="component" value="Chromosome"/>
</dbReference>
<evidence type="ECO:0000259" key="6">
    <source>
        <dbReference type="Pfam" id="PF05199"/>
    </source>
</evidence>
<dbReference type="Gene3D" id="3.50.50.60">
    <property type="entry name" value="FAD/NAD(P)-binding domain"/>
    <property type="match status" value="2"/>
</dbReference>
<evidence type="ECO:0000259" key="5">
    <source>
        <dbReference type="Pfam" id="PF00732"/>
    </source>
</evidence>
<dbReference type="OrthoDB" id="337582at2"/>
<evidence type="ECO:0000313" key="8">
    <source>
        <dbReference type="Proteomes" id="UP000249799"/>
    </source>
</evidence>
<dbReference type="PANTHER" id="PTHR46056">
    <property type="entry name" value="LONG-CHAIN-ALCOHOL OXIDASE"/>
    <property type="match status" value="1"/>
</dbReference>
<feature type="domain" description="Glucose-methanol-choline oxidoreductase N-terminal" evidence="5">
    <location>
        <begin position="66"/>
        <end position="282"/>
    </location>
</feature>
<dbReference type="RefSeq" id="WP_111333000.1">
    <property type="nucleotide sequence ID" value="NZ_CP030032.1"/>
</dbReference>
<protein>
    <submittedName>
        <fullName evidence="7">Uncharacterized protein</fullName>
    </submittedName>
</protein>
<dbReference type="Pfam" id="PF05199">
    <property type="entry name" value="GMC_oxred_C"/>
    <property type="match status" value="1"/>
</dbReference>
<proteinExistence type="inferred from homology"/>
<keyword evidence="2" id="KW-0285">Flavoprotein</keyword>
<dbReference type="GO" id="GO:0050660">
    <property type="term" value="F:flavin adenine dinucleotide binding"/>
    <property type="evidence" value="ECO:0007669"/>
    <property type="project" value="InterPro"/>
</dbReference>
<dbReference type="GO" id="GO:0016614">
    <property type="term" value="F:oxidoreductase activity, acting on CH-OH group of donors"/>
    <property type="evidence" value="ECO:0007669"/>
    <property type="project" value="InterPro"/>
</dbReference>
<evidence type="ECO:0000256" key="1">
    <source>
        <dbReference type="ARBA" id="ARBA00010790"/>
    </source>
</evidence>
<keyword evidence="4" id="KW-0560">Oxidoreductase</keyword>
<evidence type="ECO:0000256" key="4">
    <source>
        <dbReference type="ARBA" id="ARBA00023002"/>
    </source>
</evidence>
<reference evidence="7 8" key="1">
    <citation type="submission" date="2018-06" db="EMBL/GenBank/DDBJ databases">
        <title>Lujinxingia sediminis gen. nov. sp. nov., a new facultative anaerobic member of the class Deltaproteobacteria, and proposal of Lujinxingaceae fam. nov.</title>
        <authorList>
            <person name="Guo L.-Y."/>
            <person name="Li C.-M."/>
            <person name="Wang S."/>
            <person name="Du Z.-J."/>
        </authorList>
    </citation>
    <scope>NUCLEOTIDE SEQUENCE [LARGE SCALE GENOMIC DNA]</scope>
    <source>
        <strain evidence="7 8">FA350</strain>
    </source>
</reference>
<dbReference type="KEGG" id="bsed:DN745_06035"/>
<accession>A0A2Z4FIQ9</accession>